<name>A0A2P7NZB4_9PROT</name>
<reference evidence="10 11" key="1">
    <citation type="submission" date="2018-03" db="EMBL/GenBank/DDBJ databases">
        <title>Draft genome of Nitrosomonas supralitoralis APG5.</title>
        <authorList>
            <person name="Urakawa H."/>
            <person name="Lopez J.V."/>
        </authorList>
    </citation>
    <scope>NUCLEOTIDE SEQUENCE [LARGE SCALE GENOMIC DNA]</scope>
    <source>
        <strain evidence="10 11">APG5</strain>
    </source>
</reference>
<evidence type="ECO:0000256" key="2">
    <source>
        <dbReference type="ARBA" id="ARBA00022649"/>
    </source>
</evidence>
<keyword evidence="6 8" id="KW-0460">Magnesium</keyword>
<dbReference type="RefSeq" id="WP_106705393.1">
    <property type="nucleotide sequence ID" value="NZ_PXXU01000002.1"/>
</dbReference>
<dbReference type="GO" id="GO:0000287">
    <property type="term" value="F:magnesium ion binding"/>
    <property type="evidence" value="ECO:0007669"/>
    <property type="project" value="UniProtKB-UniRule"/>
</dbReference>
<dbReference type="Gene3D" id="3.40.50.1010">
    <property type="entry name" value="5'-nuclease"/>
    <property type="match status" value="1"/>
</dbReference>
<feature type="binding site" evidence="8">
    <location>
        <position position="104"/>
    </location>
    <ligand>
        <name>Mg(2+)</name>
        <dbReference type="ChEBI" id="CHEBI:18420"/>
    </ligand>
</feature>
<dbReference type="GO" id="GO:0090729">
    <property type="term" value="F:toxin activity"/>
    <property type="evidence" value="ECO:0007669"/>
    <property type="project" value="UniProtKB-KW"/>
</dbReference>
<dbReference type="InterPro" id="IPR002716">
    <property type="entry name" value="PIN_dom"/>
</dbReference>
<evidence type="ECO:0000256" key="4">
    <source>
        <dbReference type="ARBA" id="ARBA00022723"/>
    </source>
</evidence>
<comment type="function">
    <text evidence="8">Toxic component of a toxin-antitoxin (TA) system. An RNase.</text>
</comment>
<evidence type="ECO:0000256" key="6">
    <source>
        <dbReference type="ARBA" id="ARBA00022842"/>
    </source>
</evidence>
<evidence type="ECO:0000313" key="11">
    <source>
        <dbReference type="Proteomes" id="UP000241912"/>
    </source>
</evidence>
<comment type="caution">
    <text evidence="10">The sequence shown here is derived from an EMBL/GenBank/DDBJ whole genome shotgun (WGS) entry which is preliminary data.</text>
</comment>
<dbReference type="CDD" id="cd18731">
    <property type="entry name" value="PIN_NgFitB-like"/>
    <property type="match status" value="1"/>
</dbReference>
<evidence type="ECO:0000256" key="5">
    <source>
        <dbReference type="ARBA" id="ARBA00022801"/>
    </source>
</evidence>
<keyword evidence="5 8" id="KW-0378">Hydrolase</keyword>
<organism evidence="10 11">
    <name type="scientific">Nitrosomonas supralitoralis</name>
    <dbReference type="NCBI Taxonomy" id="2116706"/>
    <lineage>
        <taxon>Bacteria</taxon>
        <taxon>Pseudomonadati</taxon>
        <taxon>Pseudomonadota</taxon>
        <taxon>Betaproteobacteria</taxon>
        <taxon>Nitrosomonadales</taxon>
        <taxon>Nitrosomonadaceae</taxon>
        <taxon>Nitrosomonas</taxon>
    </lineage>
</organism>
<dbReference type="AlphaFoldDB" id="A0A2P7NZB4"/>
<dbReference type="PANTHER" id="PTHR33653">
    <property type="entry name" value="RIBONUCLEASE VAPC2"/>
    <property type="match status" value="1"/>
</dbReference>
<dbReference type="EMBL" id="PXXU01000002">
    <property type="protein sequence ID" value="PSJ18796.1"/>
    <property type="molecule type" value="Genomic_DNA"/>
</dbReference>
<comment type="cofactor">
    <cofactor evidence="1 8">
        <name>Mg(2+)</name>
        <dbReference type="ChEBI" id="CHEBI:18420"/>
    </cofactor>
</comment>
<keyword evidence="11" id="KW-1185">Reference proteome</keyword>
<accession>A0A2P7NZB4</accession>
<evidence type="ECO:0000313" key="10">
    <source>
        <dbReference type="EMBL" id="PSJ18796.1"/>
    </source>
</evidence>
<keyword evidence="4 8" id="KW-0479">Metal-binding</keyword>
<protein>
    <recommendedName>
        <fullName evidence="8">Ribonuclease VapC</fullName>
        <shortName evidence="8">RNase VapC</shortName>
        <ecNumber evidence="8">3.1.-.-</ecNumber>
    </recommendedName>
    <alternativeName>
        <fullName evidence="8">Toxin VapC</fullName>
    </alternativeName>
</protein>
<dbReference type="SUPFAM" id="SSF88723">
    <property type="entry name" value="PIN domain-like"/>
    <property type="match status" value="1"/>
</dbReference>
<gene>
    <name evidence="8" type="primary">vapC</name>
    <name evidence="10" type="ORF">C7H79_00775</name>
</gene>
<keyword evidence="8" id="KW-0800">Toxin</keyword>
<dbReference type="PANTHER" id="PTHR33653:SF1">
    <property type="entry name" value="RIBONUCLEASE VAPC2"/>
    <property type="match status" value="1"/>
</dbReference>
<keyword evidence="3 8" id="KW-0540">Nuclease</keyword>
<dbReference type="InterPro" id="IPR050556">
    <property type="entry name" value="Type_II_TA_system_RNase"/>
</dbReference>
<dbReference type="OrthoDB" id="9804823at2"/>
<keyword evidence="2 8" id="KW-1277">Toxin-antitoxin system</keyword>
<comment type="similarity">
    <text evidence="7 8">Belongs to the PINc/VapC protein family.</text>
</comment>
<evidence type="ECO:0000256" key="3">
    <source>
        <dbReference type="ARBA" id="ARBA00022722"/>
    </source>
</evidence>
<dbReference type="Pfam" id="PF01850">
    <property type="entry name" value="PIN"/>
    <property type="match status" value="1"/>
</dbReference>
<evidence type="ECO:0000256" key="7">
    <source>
        <dbReference type="ARBA" id="ARBA00038093"/>
    </source>
</evidence>
<dbReference type="GO" id="GO:0004540">
    <property type="term" value="F:RNA nuclease activity"/>
    <property type="evidence" value="ECO:0007669"/>
    <property type="project" value="InterPro"/>
</dbReference>
<feature type="domain" description="PIN" evidence="9">
    <location>
        <begin position="2"/>
        <end position="124"/>
    </location>
</feature>
<dbReference type="GO" id="GO:0016787">
    <property type="term" value="F:hydrolase activity"/>
    <property type="evidence" value="ECO:0007669"/>
    <property type="project" value="UniProtKB-KW"/>
</dbReference>
<evidence type="ECO:0000256" key="1">
    <source>
        <dbReference type="ARBA" id="ARBA00001946"/>
    </source>
</evidence>
<dbReference type="InterPro" id="IPR022907">
    <property type="entry name" value="VapC_family"/>
</dbReference>
<feature type="binding site" evidence="8">
    <location>
        <position position="5"/>
    </location>
    <ligand>
        <name>Mg(2+)</name>
        <dbReference type="ChEBI" id="CHEBI:18420"/>
    </ligand>
</feature>
<dbReference type="Proteomes" id="UP000241912">
    <property type="component" value="Unassembled WGS sequence"/>
</dbReference>
<dbReference type="EC" id="3.1.-.-" evidence="8"/>
<dbReference type="InterPro" id="IPR029060">
    <property type="entry name" value="PIN-like_dom_sf"/>
</dbReference>
<sequence>MIVLDTNVISEPMKPNGNPAVQAWLDRQTAETLYLTATCLSELLVGIEILPDGKRKEGLDAALRKLMERLFGARILSFDQQAAIAYASIVGRARTNGRLISVADGQIAAIAVVHGFTIATRDTAPFVAAGVPVINPWEECS</sequence>
<dbReference type="HAMAP" id="MF_00265">
    <property type="entry name" value="VapC_Nob1"/>
    <property type="match status" value="1"/>
</dbReference>
<evidence type="ECO:0000256" key="8">
    <source>
        <dbReference type="HAMAP-Rule" id="MF_00265"/>
    </source>
</evidence>
<evidence type="ECO:0000259" key="9">
    <source>
        <dbReference type="Pfam" id="PF01850"/>
    </source>
</evidence>
<proteinExistence type="inferred from homology"/>